<dbReference type="Pfam" id="PF03454">
    <property type="entry name" value="MoeA_C"/>
    <property type="match status" value="1"/>
</dbReference>
<dbReference type="OrthoDB" id="9804758at2"/>
<dbReference type="Gene3D" id="2.40.340.10">
    <property type="entry name" value="MoeA, C-terminal, domain IV"/>
    <property type="match status" value="1"/>
</dbReference>
<keyword evidence="14" id="KW-1185">Reference proteome</keyword>
<dbReference type="Gene3D" id="3.90.105.10">
    <property type="entry name" value="Molybdopterin biosynthesis moea protein, domain 2"/>
    <property type="match status" value="1"/>
</dbReference>
<evidence type="ECO:0000313" key="14">
    <source>
        <dbReference type="Proteomes" id="UP000262004"/>
    </source>
</evidence>
<dbReference type="GO" id="GO:0006777">
    <property type="term" value="P:Mo-molybdopterin cofactor biosynthetic process"/>
    <property type="evidence" value="ECO:0007669"/>
    <property type="project" value="UniProtKB-UniRule"/>
</dbReference>
<evidence type="ECO:0000256" key="11">
    <source>
        <dbReference type="RuleBase" id="RU365090"/>
    </source>
</evidence>
<dbReference type="GO" id="GO:0061599">
    <property type="term" value="F:molybdopterin molybdotransferase activity"/>
    <property type="evidence" value="ECO:0007669"/>
    <property type="project" value="UniProtKB-UniRule"/>
</dbReference>
<evidence type="ECO:0000256" key="10">
    <source>
        <dbReference type="ARBA" id="ARBA00047317"/>
    </source>
</evidence>
<evidence type="ECO:0000256" key="8">
    <source>
        <dbReference type="ARBA" id="ARBA00022842"/>
    </source>
</evidence>
<name>A0A2Z6DX02_HYDTE</name>
<dbReference type="RefSeq" id="WP_119334662.1">
    <property type="nucleotide sequence ID" value="NZ_AP018558.1"/>
</dbReference>
<dbReference type="Proteomes" id="UP000262004">
    <property type="component" value="Chromosome"/>
</dbReference>
<keyword evidence="7 11" id="KW-0479">Metal-binding</keyword>
<comment type="cofactor">
    <cofactor evidence="1 11">
        <name>Mg(2+)</name>
        <dbReference type="ChEBI" id="CHEBI:18420"/>
    </cofactor>
</comment>
<gene>
    <name evidence="13" type="ORF">HPTL_0590</name>
</gene>
<dbReference type="NCBIfam" id="TIGR00177">
    <property type="entry name" value="molyb_syn"/>
    <property type="match status" value="1"/>
</dbReference>
<comment type="similarity">
    <text evidence="4 11">Belongs to the MoeA family.</text>
</comment>
<evidence type="ECO:0000256" key="3">
    <source>
        <dbReference type="ARBA" id="ARBA00005046"/>
    </source>
</evidence>
<comment type="pathway">
    <text evidence="3 11">Cofactor biosynthesis; molybdopterin biosynthesis.</text>
</comment>
<proteinExistence type="inferred from homology"/>
<dbReference type="InterPro" id="IPR005110">
    <property type="entry name" value="MoeA_linker/N"/>
</dbReference>
<dbReference type="EMBL" id="AP018558">
    <property type="protein sequence ID" value="BBD76858.1"/>
    <property type="molecule type" value="Genomic_DNA"/>
</dbReference>
<evidence type="ECO:0000256" key="2">
    <source>
        <dbReference type="ARBA" id="ARBA00002901"/>
    </source>
</evidence>
<dbReference type="Gene3D" id="2.170.190.11">
    <property type="entry name" value="Molybdopterin biosynthesis moea protein, domain 3"/>
    <property type="match status" value="1"/>
</dbReference>
<keyword evidence="5 11" id="KW-0500">Molybdenum</keyword>
<dbReference type="Gene3D" id="3.40.980.10">
    <property type="entry name" value="MoaB/Mog-like domain"/>
    <property type="match status" value="1"/>
</dbReference>
<protein>
    <recommendedName>
        <fullName evidence="11">Molybdopterin molybdenumtransferase</fullName>
        <ecNumber evidence="11">2.10.1.1</ecNumber>
    </recommendedName>
</protein>
<dbReference type="InterPro" id="IPR036688">
    <property type="entry name" value="MoeA_C_domain_IV_sf"/>
</dbReference>
<evidence type="ECO:0000256" key="6">
    <source>
        <dbReference type="ARBA" id="ARBA00022679"/>
    </source>
</evidence>
<dbReference type="GO" id="GO:0046872">
    <property type="term" value="F:metal ion binding"/>
    <property type="evidence" value="ECO:0007669"/>
    <property type="project" value="UniProtKB-UniRule"/>
</dbReference>
<reference evidence="13 14" key="1">
    <citation type="submission" date="2018-04" db="EMBL/GenBank/DDBJ databases">
        <title>Complete genome sequence of Hydrogenophilus thermoluteolus TH-1.</title>
        <authorList>
            <person name="Arai H."/>
        </authorList>
    </citation>
    <scope>NUCLEOTIDE SEQUENCE [LARGE SCALE GENOMIC DNA]</scope>
    <source>
        <strain evidence="13 14">TH-1</strain>
    </source>
</reference>
<dbReference type="PANTHER" id="PTHR10192:SF5">
    <property type="entry name" value="GEPHYRIN"/>
    <property type="match status" value="1"/>
</dbReference>
<dbReference type="FunFam" id="3.40.980.10:FF:000004">
    <property type="entry name" value="Molybdopterin molybdenumtransferase"/>
    <property type="match status" value="1"/>
</dbReference>
<organism evidence="13 14">
    <name type="scientific">Hydrogenophilus thermoluteolus</name>
    <name type="common">Pseudomonas hydrogenothermophila</name>
    <dbReference type="NCBI Taxonomy" id="297"/>
    <lineage>
        <taxon>Bacteria</taxon>
        <taxon>Pseudomonadati</taxon>
        <taxon>Pseudomonadota</taxon>
        <taxon>Hydrogenophilia</taxon>
        <taxon>Hydrogenophilales</taxon>
        <taxon>Hydrogenophilaceae</taxon>
        <taxon>Hydrogenophilus</taxon>
    </lineage>
</organism>
<dbReference type="InterPro" id="IPR001453">
    <property type="entry name" value="MoaB/Mog_dom"/>
</dbReference>
<comment type="function">
    <text evidence="2 11">Catalyzes the insertion of molybdate into adenylated molybdopterin with the concomitant release of AMP.</text>
</comment>
<dbReference type="InterPro" id="IPR008284">
    <property type="entry name" value="MoCF_biosynth_CS"/>
</dbReference>
<dbReference type="InterPro" id="IPR005111">
    <property type="entry name" value="MoeA_C_domain_IV"/>
</dbReference>
<dbReference type="SUPFAM" id="SSF63882">
    <property type="entry name" value="MoeA N-terminal region -like"/>
    <property type="match status" value="1"/>
</dbReference>
<dbReference type="InterPro" id="IPR036135">
    <property type="entry name" value="MoeA_linker/N_sf"/>
</dbReference>
<dbReference type="EC" id="2.10.1.1" evidence="11"/>
<feature type="domain" description="MoaB/Mog" evidence="12">
    <location>
        <begin position="178"/>
        <end position="315"/>
    </location>
</feature>
<dbReference type="NCBIfam" id="NF045515">
    <property type="entry name" value="Glp_gephyrin"/>
    <property type="match status" value="1"/>
</dbReference>
<dbReference type="GO" id="GO:0005829">
    <property type="term" value="C:cytosol"/>
    <property type="evidence" value="ECO:0007669"/>
    <property type="project" value="TreeGrafter"/>
</dbReference>
<dbReference type="InterPro" id="IPR038987">
    <property type="entry name" value="MoeA-like"/>
</dbReference>
<dbReference type="KEGG" id="htl:HPTL_0590"/>
<dbReference type="SMART" id="SM00852">
    <property type="entry name" value="MoCF_biosynth"/>
    <property type="match status" value="1"/>
</dbReference>
<dbReference type="Pfam" id="PF00994">
    <property type="entry name" value="MoCF_biosynth"/>
    <property type="match status" value="1"/>
</dbReference>
<accession>A0A2Z6DX02</accession>
<dbReference type="CDD" id="cd00887">
    <property type="entry name" value="MoeA"/>
    <property type="match status" value="1"/>
</dbReference>
<evidence type="ECO:0000256" key="7">
    <source>
        <dbReference type="ARBA" id="ARBA00022723"/>
    </source>
</evidence>
<dbReference type="UniPathway" id="UPA00344"/>
<keyword evidence="9 11" id="KW-0501">Molybdenum cofactor biosynthesis</keyword>
<dbReference type="Pfam" id="PF03453">
    <property type="entry name" value="MoeA_N"/>
    <property type="match status" value="1"/>
</dbReference>
<dbReference type="AlphaFoldDB" id="A0A2Z6DX02"/>
<keyword evidence="8 11" id="KW-0460">Magnesium</keyword>
<dbReference type="PROSITE" id="PS01079">
    <property type="entry name" value="MOCF_BIOSYNTHESIS_2"/>
    <property type="match status" value="1"/>
</dbReference>
<dbReference type="PANTHER" id="PTHR10192">
    <property type="entry name" value="MOLYBDOPTERIN BIOSYNTHESIS PROTEIN"/>
    <property type="match status" value="1"/>
</dbReference>
<sequence>MSDLMPFEAARAQLLAAVRPVSEYEVVALAAARNRVLAEPIHSPIAIPERDTSAMDGYAVRAADVAEPGVTLPVTQRIPAGSVGVPLQPGGAARIFTGAPLPEGADAVVMQEMTEAHGGHVTFHHAPRPGEAVRRAGSEVAHGARVLEAGTRLRPQEIAMAASVGCAHLPVFRRVKVALLATGDELVAPGEPLPPGGVYNSNRYQLIALLEALGCLVTHLGAIPDTLEATCDALARAAEDADLILSTGGVSVGEADHVKPAVERLGRLDLWRLRIKPGKPLAFGHVGATHFVGLPGNPVSSFVTFLLLVRPLLLRLMGVDDVLPHVIEVPAAFAWTRPDKRREFLRARLNGDGAAEIFPDQGSATIASLVWAQGLVEVPEGTPIAPGDRVRFWPMSELLA</sequence>
<evidence type="ECO:0000313" key="13">
    <source>
        <dbReference type="EMBL" id="BBD76858.1"/>
    </source>
</evidence>
<evidence type="ECO:0000256" key="1">
    <source>
        <dbReference type="ARBA" id="ARBA00001946"/>
    </source>
</evidence>
<keyword evidence="6 11" id="KW-0808">Transferase</keyword>
<dbReference type="InterPro" id="IPR036425">
    <property type="entry name" value="MoaB/Mog-like_dom_sf"/>
</dbReference>
<comment type="catalytic activity">
    <reaction evidence="10">
        <text>adenylyl-molybdopterin + molybdate = Mo-molybdopterin + AMP + H(+)</text>
        <dbReference type="Rhea" id="RHEA:35047"/>
        <dbReference type="ChEBI" id="CHEBI:15378"/>
        <dbReference type="ChEBI" id="CHEBI:36264"/>
        <dbReference type="ChEBI" id="CHEBI:62727"/>
        <dbReference type="ChEBI" id="CHEBI:71302"/>
        <dbReference type="ChEBI" id="CHEBI:456215"/>
        <dbReference type="EC" id="2.10.1.1"/>
    </reaction>
</comment>
<evidence type="ECO:0000256" key="9">
    <source>
        <dbReference type="ARBA" id="ARBA00023150"/>
    </source>
</evidence>
<dbReference type="SUPFAM" id="SSF63867">
    <property type="entry name" value="MoeA C-terminal domain-like"/>
    <property type="match status" value="1"/>
</dbReference>
<evidence type="ECO:0000256" key="4">
    <source>
        <dbReference type="ARBA" id="ARBA00010763"/>
    </source>
</evidence>
<evidence type="ECO:0000259" key="12">
    <source>
        <dbReference type="SMART" id="SM00852"/>
    </source>
</evidence>
<dbReference type="SUPFAM" id="SSF53218">
    <property type="entry name" value="Molybdenum cofactor biosynthesis proteins"/>
    <property type="match status" value="1"/>
</dbReference>
<evidence type="ECO:0000256" key="5">
    <source>
        <dbReference type="ARBA" id="ARBA00022505"/>
    </source>
</evidence>